<dbReference type="RefSeq" id="WP_337896089.1">
    <property type="nucleotide sequence ID" value="NZ_JBAHUZ010000033.1"/>
</dbReference>
<feature type="domain" description="DUF4352" evidence="4">
    <location>
        <begin position="92"/>
        <end position="171"/>
    </location>
</feature>
<dbReference type="Proteomes" id="UP001372244">
    <property type="component" value="Unassembled WGS sequence"/>
</dbReference>
<dbReference type="Gene3D" id="2.60.40.1240">
    <property type="match status" value="1"/>
</dbReference>
<evidence type="ECO:0000256" key="2">
    <source>
        <dbReference type="SAM" id="MobiDB-lite"/>
    </source>
</evidence>
<feature type="compositionally biased region" description="Low complexity" evidence="2">
    <location>
        <begin position="55"/>
        <end position="64"/>
    </location>
</feature>
<evidence type="ECO:0000259" key="4">
    <source>
        <dbReference type="Pfam" id="PF11611"/>
    </source>
</evidence>
<keyword evidence="3" id="KW-0812">Transmembrane</keyword>
<keyword evidence="1" id="KW-0732">Signal</keyword>
<protein>
    <submittedName>
        <fullName evidence="5">DUF4352 domain-containing protein</fullName>
    </submittedName>
</protein>
<sequence length="199" mass="21054">MSSPYNGEAQPMNGNEQPKKKKKGGCLKWGAIILGIIIVIAIISSLAGGGDDSNDNGTDSSTVEQNDKDKNQNNDEEAPLAIGDTYTTEDGLDVTVNEIHPFTDVFGDNYLVAEVSYQNNGGKEAKFDMLDWETQTPAGVVTNSTISGENGALDSGKLTPGGTVSGTVYFDGGEPGEHHITWSPSFSFSSDKATWVGNI</sequence>
<dbReference type="Pfam" id="PF11611">
    <property type="entry name" value="DUF4352"/>
    <property type="match status" value="1"/>
</dbReference>
<keyword evidence="6" id="KW-1185">Reference proteome</keyword>
<evidence type="ECO:0000256" key="1">
    <source>
        <dbReference type="ARBA" id="ARBA00022729"/>
    </source>
</evidence>
<accession>A0ABU8P6R7</accession>
<evidence type="ECO:0000313" key="5">
    <source>
        <dbReference type="EMBL" id="MEJ4139527.1"/>
    </source>
</evidence>
<keyword evidence="3" id="KW-1133">Transmembrane helix</keyword>
<keyword evidence="3" id="KW-0472">Membrane</keyword>
<evidence type="ECO:0000313" key="6">
    <source>
        <dbReference type="Proteomes" id="UP001372244"/>
    </source>
</evidence>
<gene>
    <name evidence="5" type="ORF">V5S76_10485</name>
</gene>
<dbReference type="InterPro" id="IPR029051">
    <property type="entry name" value="DUF4352"/>
</dbReference>
<proteinExistence type="predicted"/>
<comment type="caution">
    <text evidence="5">The sequence shown here is derived from an EMBL/GenBank/DDBJ whole genome shotgun (WGS) entry which is preliminary data.</text>
</comment>
<feature type="region of interest" description="Disordered" evidence="2">
    <location>
        <begin position="50"/>
        <end position="86"/>
    </location>
</feature>
<dbReference type="InterPro" id="IPR029050">
    <property type="entry name" value="Immunoprotect_excell_Ig-like"/>
</dbReference>
<feature type="transmembrane region" description="Helical" evidence="3">
    <location>
        <begin position="29"/>
        <end position="48"/>
    </location>
</feature>
<feature type="region of interest" description="Disordered" evidence="2">
    <location>
        <begin position="1"/>
        <end position="23"/>
    </location>
</feature>
<organism evidence="5 6">
    <name type="scientific">Corynebacterium marquesiae</name>
    <dbReference type="NCBI Taxonomy" id="2913503"/>
    <lineage>
        <taxon>Bacteria</taxon>
        <taxon>Bacillati</taxon>
        <taxon>Actinomycetota</taxon>
        <taxon>Actinomycetes</taxon>
        <taxon>Mycobacteriales</taxon>
        <taxon>Corynebacteriaceae</taxon>
        <taxon>Corynebacterium</taxon>
    </lineage>
</organism>
<dbReference type="EMBL" id="JBAHUZ010000033">
    <property type="protein sequence ID" value="MEJ4139527.1"/>
    <property type="molecule type" value="Genomic_DNA"/>
</dbReference>
<reference evidence="5 6" key="1">
    <citation type="submission" date="2024-02" db="EMBL/GenBank/DDBJ databases">
        <title>Whole genome sequencing and characterization of Corynebacterium isolated from the ocular surface of dry eye disease sufferers.</title>
        <authorList>
            <person name="Naqvi M."/>
        </authorList>
    </citation>
    <scope>NUCLEOTIDE SEQUENCE [LARGE SCALE GENOMIC DNA]</scope>
    <source>
        <strain evidence="5 6">PCR27</strain>
    </source>
</reference>
<evidence type="ECO:0000256" key="3">
    <source>
        <dbReference type="SAM" id="Phobius"/>
    </source>
</evidence>
<name>A0ABU8P6R7_9CORY</name>